<keyword evidence="5" id="KW-1185">Reference proteome</keyword>
<dbReference type="EMBL" id="JAWRVI010000002">
    <property type="protein sequence ID" value="KAK4094903.1"/>
    <property type="molecule type" value="Genomic_DNA"/>
</dbReference>
<dbReference type="EMBL" id="LCWV01000019">
    <property type="protein sequence ID" value="PWI67390.1"/>
    <property type="molecule type" value="Genomic_DNA"/>
</dbReference>
<reference evidence="3 4" key="2">
    <citation type="journal article" date="2016" name="Front. Microbiol.">
        <title>Genome and transcriptome sequences reveal the specific parasitism of the nematophagous Purpureocillium lilacinum 36-1.</title>
        <authorList>
            <person name="Xie J."/>
            <person name="Li S."/>
            <person name="Mo C."/>
            <person name="Xiao X."/>
            <person name="Peng D."/>
            <person name="Wang G."/>
            <person name="Xiao Y."/>
        </authorList>
    </citation>
    <scope>NUCLEOTIDE SEQUENCE [LARGE SCALE GENOMIC DNA]</scope>
    <source>
        <strain evidence="3 4">36-1</strain>
    </source>
</reference>
<feature type="compositionally biased region" description="Polar residues" evidence="1">
    <location>
        <begin position="93"/>
        <end position="104"/>
    </location>
</feature>
<accession>A0A2U3DYQ5</accession>
<gene>
    <name evidence="3" type="ORF">PCL_03158</name>
    <name evidence="2" type="ORF">Purlil1_599</name>
</gene>
<dbReference type="Proteomes" id="UP001287286">
    <property type="component" value="Unassembled WGS sequence"/>
</dbReference>
<evidence type="ECO:0000313" key="2">
    <source>
        <dbReference type="EMBL" id="KAK4094903.1"/>
    </source>
</evidence>
<sequence length="964" mass="103441">MQLFCCCGPRRKDRRDGDQDGENGPSIQAVIQRGLIDTPPSASPAHELVTIQPPTHAARQSSQISPGEGPVDLCQLADRDDPEDDGDDEQDDASQSAKRSTNTLDAVRTKLIRHMSQDNEVKRQSRAAVGHSEEELARRAELRRFRQKRIQDELEAGGSMDGGSSRSHWSTRYLSPLIDPGQPGGGPRDTIEFTVETGAAFHTPSVSAHGSPMETTRRQVSCPQLVSNDCKTAASPVNHEERCPEPALTATTAPSPPRPSTAQSMNGQTVAGLGLNSPRLERVLGSDNDFDIRHGSHAWDDQSTLGIWLMAQGMRSRDTSLLRLGEGESDVSPEGDAMHSPSQDFGGIDSVLDTPPSVSQENSIATALHPHEGGVDASWRQMADGNAIGATTEEATLAEGADQGPLSVKVTNSAASASGTNLAERSKNNPSSNYPSVMPSFEPSPADSTANGLSLSPQDIENLELSPFHWQGEFPISRELGHSEGRSSYATAEDDTSNAENNYGILTNLPRSPHAAHSRGSAVASDTTSFQRRDFELRSMDQTLTDAASRKSSLATQSRFKEDLGATSAPTPVRTSIVSKLQSSFSRLSRIGSGSFGPPSHKDAASEEIGLKSEGCAARTDTTATPGEVLRTTGRAPCNNSATDLQLNVGDALRGDRRGGDLGRTLFSDRSLQSQQGESLCVAEKVREEHDVAAGVVAQKAAADRDLDGAIWTPPAAWIQHRKATARASCGDLVIQPRQLAPRGLGPQSKIDEPDAEKKGVVVTSAGTNFRHIPQRLERAVKSGLDKLLHVKEESASGIATSDSGNSQRPPRKLDALQIPSEGFITAKQCLERGALRDKCRTKAPIVKPQNPYTAKDTKRTPMETGFPKVRTSKSDQRCTEQTTVTETSGWTPVNAAREQERDVFVTPMSRLLFDSPQAGLVTTPANGTGQQTIRRWKSADEPGGGPRVSPPRSIRSAIHHSHE</sequence>
<feature type="region of interest" description="Disordered" evidence="1">
    <location>
        <begin position="848"/>
        <end position="877"/>
    </location>
</feature>
<feature type="compositionally biased region" description="Polar residues" evidence="1">
    <location>
        <begin position="412"/>
        <end position="435"/>
    </location>
</feature>
<feature type="compositionally biased region" description="Acidic residues" evidence="1">
    <location>
        <begin position="80"/>
        <end position="92"/>
    </location>
</feature>
<dbReference type="AlphaFoldDB" id="A0A2U3DYQ5"/>
<organism evidence="3 4">
    <name type="scientific">Purpureocillium lilacinum</name>
    <name type="common">Paecilomyces lilacinus</name>
    <dbReference type="NCBI Taxonomy" id="33203"/>
    <lineage>
        <taxon>Eukaryota</taxon>
        <taxon>Fungi</taxon>
        <taxon>Dikarya</taxon>
        <taxon>Ascomycota</taxon>
        <taxon>Pezizomycotina</taxon>
        <taxon>Sordariomycetes</taxon>
        <taxon>Hypocreomycetidae</taxon>
        <taxon>Hypocreales</taxon>
        <taxon>Ophiocordycipitaceae</taxon>
        <taxon>Purpureocillium</taxon>
    </lineage>
</organism>
<feature type="compositionally biased region" description="Polar residues" evidence="1">
    <location>
        <begin position="162"/>
        <end position="173"/>
    </location>
</feature>
<protein>
    <submittedName>
        <fullName evidence="3">Uncharacterized protein</fullName>
    </submittedName>
</protein>
<feature type="region of interest" description="Disordered" evidence="1">
    <location>
        <begin position="917"/>
        <end position="964"/>
    </location>
</feature>
<reference evidence="2 5" key="4">
    <citation type="journal article" date="2024" name="Microbiol. Resour. Announc.">
        <title>Genome annotations for the ascomycete fungi Trichoderma harzianum, Trichoderma aggressivum, and Purpureocillium lilacinum.</title>
        <authorList>
            <person name="Beijen E.P.W."/>
            <person name="Ohm R.A."/>
        </authorList>
    </citation>
    <scope>NUCLEOTIDE SEQUENCE [LARGE SCALE GENOMIC DNA]</scope>
    <source>
        <strain evidence="2 5">CBS 150709</strain>
    </source>
</reference>
<name>A0A2U3DYQ5_PURLI</name>
<feature type="compositionally biased region" description="Polar residues" evidence="1">
    <location>
        <begin position="924"/>
        <end position="934"/>
    </location>
</feature>
<feature type="region of interest" description="Disordered" evidence="1">
    <location>
        <begin position="1"/>
        <end position="136"/>
    </location>
</feature>
<feature type="compositionally biased region" description="Polar residues" evidence="1">
    <location>
        <begin position="446"/>
        <end position="455"/>
    </location>
</feature>
<feature type="region of interest" description="Disordered" evidence="1">
    <location>
        <begin position="479"/>
        <end position="528"/>
    </location>
</feature>
<feature type="region of interest" description="Disordered" evidence="1">
    <location>
        <begin position="412"/>
        <end position="455"/>
    </location>
</feature>
<reference evidence="2" key="3">
    <citation type="submission" date="2023-11" db="EMBL/GenBank/DDBJ databases">
        <authorList>
            <person name="Beijen E."/>
            <person name="Ohm R.A."/>
        </authorList>
    </citation>
    <scope>NUCLEOTIDE SEQUENCE</scope>
    <source>
        <strain evidence="2">CBS 150709</strain>
    </source>
</reference>
<reference evidence="3" key="1">
    <citation type="submission" date="2015-05" db="EMBL/GenBank/DDBJ databases">
        <authorList>
            <person name="Wang D.B."/>
            <person name="Wang M."/>
        </authorList>
    </citation>
    <scope>NUCLEOTIDE SEQUENCE</scope>
    <source>
        <strain evidence="3">36-1</strain>
    </source>
</reference>
<feature type="region of interest" description="Disordered" evidence="1">
    <location>
        <begin position="236"/>
        <end position="269"/>
    </location>
</feature>
<evidence type="ECO:0000313" key="3">
    <source>
        <dbReference type="EMBL" id="PWI67390.1"/>
    </source>
</evidence>
<feature type="region of interest" description="Disordered" evidence="1">
    <location>
        <begin position="152"/>
        <end position="190"/>
    </location>
</feature>
<dbReference type="Proteomes" id="UP000245956">
    <property type="component" value="Unassembled WGS sequence"/>
</dbReference>
<evidence type="ECO:0000313" key="5">
    <source>
        <dbReference type="Proteomes" id="UP001287286"/>
    </source>
</evidence>
<evidence type="ECO:0000313" key="4">
    <source>
        <dbReference type="Proteomes" id="UP000245956"/>
    </source>
</evidence>
<comment type="caution">
    <text evidence="3">The sequence shown here is derived from an EMBL/GenBank/DDBJ whole genome shotgun (WGS) entry which is preliminary data.</text>
</comment>
<evidence type="ECO:0000256" key="1">
    <source>
        <dbReference type="SAM" id="MobiDB-lite"/>
    </source>
</evidence>
<proteinExistence type="predicted"/>